<dbReference type="Gene3D" id="3.90.660.10">
    <property type="match status" value="1"/>
</dbReference>
<feature type="compositionally biased region" description="Basic and acidic residues" evidence="5">
    <location>
        <begin position="1457"/>
        <end position="1478"/>
    </location>
</feature>
<dbReference type="Gene3D" id="3.50.50.60">
    <property type="entry name" value="FAD/NAD(P)-binding domain"/>
    <property type="match status" value="3"/>
</dbReference>
<feature type="region of interest" description="Disordered" evidence="5">
    <location>
        <begin position="1"/>
        <end position="54"/>
    </location>
</feature>
<feature type="compositionally biased region" description="Low complexity" evidence="5">
    <location>
        <begin position="169"/>
        <end position="181"/>
    </location>
</feature>
<evidence type="ECO:0000259" key="6">
    <source>
        <dbReference type="PROSITE" id="PS51050"/>
    </source>
</evidence>
<feature type="coiled-coil region" evidence="4">
    <location>
        <begin position="294"/>
        <end position="333"/>
    </location>
</feature>
<dbReference type="SUPFAM" id="SSF54373">
    <property type="entry name" value="FAD-linked reductases, C-terminal domain"/>
    <property type="match status" value="1"/>
</dbReference>
<dbReference type="GO" id="GO:0008270">
    <property type="term" value="F:zinc ion binding"/>
    <property type="evidence" value="ECO:0007669"/>
    <property type="project" value="UniProtKB-KW"/>
</dbReference>
<feature type="region of interest" description="Disordered" evidence="5">
    <location>
        <begin position="1456"/>
        <end position="1509"/>
    </location>
</feature>
<evidence type="ECO:0000313" key="8">
    <source>
        <dbReference type="Proteomes" id="UP000018050"/>
    </source>
</evidence>
<feature type="domain" description="CW-type" evidence="6">
    <location>
        <begin position="576"/>
        <end position="629"/>
    </location>
</feature>
<dbReference type="Pfam" id="PF07496">
    <property type="entry name" value="zf-CW"/>
    <property type="match status" value="3"/>
</dbReference>
<dbReference type="InterPro" id="IPR036188">
    <property type="entry name" value="FAD/NAD-bd_sf"/>
</dbReference>
<dbReference type="InterPro" id="IPR011124">
    <property type="entry name" value="Znf_CW"/>
</dbReference>
<feature type="compositionally biased region" description="Basic residues" evidence="5">
    <location>
        <begin position="207"/>
        <end position="217"/>
    </location>
</feature>
<feature type="compositionally biased region" description="Low complexity" evidence="5">
    <location>
        <begin position="534"/>
        <end position="551"/>
    </location>
</feature>
<reference evidence="7" key="2">
    <citation type="submission" date="2013-10" db="EMBL/GenBank/DDBJ databases">
        <authorList>
            <person name="Aslett M."/>
        </authorList>
    </citation>
    <scope>NUCLEOTIDE SEQUENCE [LARGE SCALE GENOMIC DNA]</scope>
    <source>
        <strain evidence="7">Houghton</strain>
    </source>
</reference>
<keyword evidence="3" id="KW-0862">Zinc</keyword>
<dbReference type="PANTHER" id="PTHR33590:SF1">
    <property type="entry name" value="PDZ DOMAIN-CONTAINING PROTEIN"/>
    <property type="match status" value="1"/>
</dbReference>
<gene>
    <name evidence="7" type="ORF">EAH_00007550</name>
</gene>
<feature type="region of interest" description="Disordered" evidence="5">
    <location>
        <begin position="715"/>
        <end position="833"/>
    </location>
</feature>
<accession>U6GIU6</accession>
<dbReference type="Pfam" id="PF01593">
    <property type="entry name" value="Amino_oxidase"/>
    <property type="match status" value="2"/>
</dbReference>
<feature type="compositionally biased region" description="Gly residues" evidence="5">
    <location>
        <begin position="824"/>
        <end position="833"/>
    </location>
</feature>
<feature type="region of interest" description="Disordered" evidence="5">
    <location>
        <begin position="917"/>
        <end position="941"/>
    </location>
</feature>
<feature type="region of interest" description="Disordered" evidence="5">
    <location>
        <begin position="156"/>
        <end position="181"/>
    </location>
</feature>
<keyword evidence="8" id="KW-1185">Reference proteome</keyword>
<feature type="domain" description="CW-type" evidence="6">
    <location>
        <begin position="336"/>
        <end position="385"/>
    </location>
</feature>
<dbReference type="PROSITE" id="PS51050">
    <property type="entry name" value="ZF_CW"/>
    <property type="match status" value="3"/>
</dbReference>
<feature type="compositionally biased region" description="Low complexity" evidence="5">
    <location>
        <begin position="624"/>
        <end position="652"/>
    </location>
</feature>
<feature type="compositionally biased region" description="Gly residues" evidence="5">
    <location>
        <begin position="782"/>
        <end position="812"/>
    </location>
</feature>
<feature type="compositionally biased region" description="Low complexity" evidence="5">
    <location>
        <begin position="386"/>
        <end position="419"/>
    </location>
</feature>
<evidence type="ECO:0000313" key="7">
    <source>
        <dbReference type="EMBL" id="CDI78499.1"/>
    </source>
</evidence>
<dbReference type="EMBL" id="HG670879">
    <property type="protein sequence ID" value="CDI78499.1"/>
    <property type="molecule type" value="Genomic_DNA"/>
</dbReference>
<reference evidence="7" key="1">
    <citation type="submission" date="2013-10" db="EMBL/GenBank/DDBJ databases">
        <title>Genomic analysis of the causative agents of coccidiosis in chickens.</title>
        <authorList>
            <person name="Reid A.J."/>
            <person name="Blake D."/>
            <person name="Billington K."/>
            <person name="Browne H."/>
            <person name="Dunn M."/>
            <person name="Hung S."/>
            <person name="Kawahara F."/>
            <person name="Miranda-Saavedra D."/>
            <person name="Mourier T."/>
            <person name="Nagra H."/>
            <person name="Otto T.D."/>
            <person name="Rawlings N."/>
            <person name="Sanchez A."/>
            <person name="Sanders M."/>
            <person name="Subramaniam C."/>
            <person name="Tay Y."/>
            <person name="Dear P."/>
            <person name="Doerig C."/>
            <person name="Gruber A."/>
            <person name="Parkinson J."/>
            <person name="Shirley M."/>
            <person name="Wan K.L."/>
            <person name="Berriman M."/>
            <person name="Tomley F."/>
            <person name="Pain A."/>
        </authorList>
    </citation>
    <scope>NUCLEOTIDE SEQUENCE [LARGE SCALE GENOMIC DNA]</scope>
    <source>
        <strain evidence="7">Houghton</strain>
    </source>
</reference>
<feature type="compositionally biased region" description="Basic residues" evidence="5">
    <location>
        <begin position="924"/>
        <end position="939"/>
    </location>
</feature>
<feature type="compositionally biased region" description="Acidic residues" evidence="5">
    <location>
        <begin position="747"/>
        <end position="777"/>
    </location>
</feature>
<dbReference type="VEuPathDB" id="ToxoDB:EAH_00007550"/>
<evidence type="ECO:0000256" key="4">
    <source>
        <dbReference type="SAM" id="Coils"/>
    </source>
</evidence>
<name>U6GIU6_EIMAC</name>
<protein>
    <submittedName>
        <fullName evidence="7">Flavin-containing amine oxidase, related</fullName>
    </submittedName>
</protein>
<sequence>MALQQQQQGAQQQPLLTMGLQQGQQQQQQQQQPPAGGAAAPPPQAGAAQQPRLQFPQNQLPANLHVQQQLLRMQQQQQGITAKLQGTAGASGVQQRLLHLEQQEQFLQQQQQQQEPEKVHWVQCDRCDKWRIAPYEITLPSWVCEQNTWDRRYASCSVPEQPDPAAPMQQQQQQPTRSQQQLLQQQQLQQQQLLQQQRLASGAAPKPKAKAKAKSRAASKGTAAVQRPIQSGNCTGDGGSAAAPGGKLVLAPGLIPAKDAAASAAALVRQNLLQQQLGQQQQRGGPATASNLPALQQQLLQQQLQHQMQQAQQQQLLQQLQQQQHQLLQQLQQQPPVVYDNWVQCDACNKWRRAPNPITSDKWFCRMNTWAPQFASCEAPEEPDPAQQDQQQQQQSQQRLLEAAAALQRQQQQLQQNAAKRQRTASVSRAPEATKTDSKAEPPTQLLRQQQLVAAAAASGQRSATPAAQQQLQLQQQLQQGKLTQGQQQQHPGASGSTGAGGQLQQLQLLQQQQLQLLQQQQVRLLDAARRATPNAAAGAPGTAVAAASASGGAGSGSSERREGVPETNAAAASTTERGGKWLECRSCKKWRRLPPDVDAEALRPKFFCYLNMWDPQHNTCASPQEPWQQLQQHQEVQGKTPPAANASSAAPLQKAPHQPAPSDANRQDKADNVAATPAQQQQLPRPGGQLQGEAGGAASLHQQLQEQQLLLLRMQQQQQRAASSSGVAGGSTTKPGSGASGAAAGPEDDDEEGEDDIEGEGDEDEDSEDTGDSSDSESDRGGGGGPSGGAGAGGPSSGGSSGTGAGAGGGAARTPQPPTQGPPGTGSFGATAAGGGGVAAEVEFGAAKAVKDSKIHCNQRTVSGHSARFFDVLIVGGGVAGLAGALHFHRAGVDYQVIEARGRLGGRVWSITLPASSEEQRQRQQKRIGRKACGRKGSLKKDGSVCIDGGANYMHGLTGNENDVRLKPRRKGCSVFHLAAASPECRVAVVPGETGWENPYYFDWLRGGRRFCMLVVSLAHALFSRLATPVSLTAGQQEAGNSVSVLTLLNREAAALLKAEGTADAAAASSRGILPACEIHQADSGNAETPPHQNTFESLDLPSALKGLVATLLQRLKKLCSLAISRVEKGNNNRSEGEIAVGECCACQVEAMVVRMLRSRFGFVAPLGDVSAAFFAFFQTPKLKRDVERYHNPKYRLLAWPGLQRYAKNLSCAFAERDRKKSQVVRPFAAIPPSVSSDLYEFCVGRILGECALNLSPDRLRLNTRVSSVSISEEDSAFPCLVRCHSDDNSNEAQELRSRFVLVALPVSLLQQPPEEDEGAAACVTFQPPLPAEKVAALAAMGMGVHNKVAQEVLDDLRKLFGYVPRPAIVASVVTRWHSDKYSRGSYSYPKPGADMATHWRWLRAPHPLEAPRVAFAGEFCSDSYSQCVDGAFDTGMRAAQSVVQFGLRLHPCTKARQEQKQAQRREDNAEEVERLQQQHRNRRQNRTTREAKPGSKQQRASRRFKKEALDAAEAKARIAMARAELEQTKTKYCGDDCCPMLECPDSSHAGFYLTDGSDLTDGDESITEHGDHEELGATYGKNTRMMLEKFQALLRVILKRGGVYKQGILPVIQSKGSVIDFLATRPVDFAVDFVTIDLMTGTDKAAIPAALGFGSLVIDSSEIKQVRKTMHSAAVVGALLHLTAGMFMSCCAF</sequence>
<keyword evidence="2" id="KW-0863">Zinc-finger</keyword>
<dbReference type="GeneID" id="25268825"/>
<feature type="region of interest" description="Disordered" evidence="5">
    <location>
        <begin position="621"/>
        <end position="702"/>
    </location>
</feature>
<keyword evidence="4" id="KW-0175">Coiled coil</keyword>
<dbReference type="InterPro" id="IPR002937">
    <property type="entry name" value="Amino_oxidase"/>
</dbReference>
<feature type="region of interest" description="Disordered" evidence="5">
    <location>
        <begin position="197"/>
        <end position="241"/>
    </location>
</feature>
<feature type="region of interest" description="Disordered" evidence="5">
    <location>
        <begin position="377"/>
        <end position="444"/>
    </location>
</feature>
<dbReference type="RefSeq" id="XP_013251260.1">
    <property type="nucleotide sequence ID" value="XM_013395806.1"/>
</dbReference>
<dbReference type="GO" id="GO:0016491">
    <property type="term" value="F:oxidoreductase activity"/>
    <property type="evidence" value="ECO:0007669"/>
    <property type="project" value="InterPro"/>
</dbReference>
<feature type="compositionally biased region" description="Low complexity" evidence="5">
    <location>
        <begin position="680"/>
        <end position="689"/>
    </location>
</feature>
<feature type="domain" description="CW-type" evidence="6">
    <location>
        <begin position="115"/>
        <end position="164"/>
    </location>
</feature>
<dbReference type="OrthoDB" id="5046242at2759"/>
<feature type="compositionally biased region" description="Low complexity" evidence="5">
    <location>
        <begin position="197"/>
        <end position="206"/>
    </location>
</feature>
<feature type="region of interest" description="Disordered" evidence="5">
    <location>
        <begin position="534"/>
        <end position="579"/>
    </location>
</feature>
<feature type="region of interest" description="Disordered" evidence="5">
    <location>
        <begin position="482"/>
        <end position="501"/>
    </location>
</feature>
<dbReference type="PANTHER" id="PTHR33590">
    <property type="entry name" value="GLUTENIN, HIGH MOLECULAR WEIGHT SUBUNIT PW212-RELATED PROTEIN"/>
    <property type="match status" value="1"/>
</dbReference>
<dbReference type="SUPFAM" id="SSF51905">
    <property type="entry name" value="FAD/NAD(P)-binding domain"/>
    <property type="match status" value="1"/>
</dbReference>
<proteinExistence type="predicted"/>
<evidence type="ECO:0000256" key="1">
    <source>
        <dbReference type="ARBA" id="ARBA00022723"/>
    </source>
</evidence>
<dbReference type="OMA" id="GADMATH"/>
<evidence type="ECO:0000256" key="5">
    <source>
        <dbReference type="SAM" id="MobiDB-lite"/>
    </source>
</evidence>
<dbReference type="Gene3D" id="3.30.40.100">
    <property type="match status" value="3"/>
</dbReference>
<organism evidence="7 8">
    <name type="scientific">Eimeria acervulina</name>
    <name type="common">Coccidian parasite</name>
    <dbReference type="NCBI Taxonomy" id="5801"/>
    <lineage>
        <taxon>Eukaryota</taxon>
        <taxon>Sar</taxon>
        <taxon>Alveolata</taxon>
        <taxon>Apicomplexa</taxon>
        <taxon>Conoidasida</taxon>
        <taxon>Coccidia</taxon>
        <taxon>Eucoccidiorida</taxon>
        <taxon>Eimeriorina</taxon>
        <taxon>Eimeriidae</taxon>
        <taxon>Eimeria</taxon>
    </lineage>
</organism>
<feature type="compositionally biased region" description="Basic residues" evidence="5">
    <location>
        <begin position="1479"/>
        <end position="1488"/>
    </location>
</feature>
<dbReference type="Proteomes" id="UP000018050">
    <property type="component" value="Unassembled WGS sequence"/>
</dbReference>
<evidence type="ECO:0000256" key="3">
    <source>
        <dbReference type="ARBA" id="ARBA00022833"/>
    </source>
</evidence>
<evidence type="ECO:0000256" key="2">
    <source>
        <dbReference type="ARBA" id="ARBA00022771"/>
    </source>
</evidence>
<feature type="compositionally biased region" description="Low complexity" evidence="5">
    <location>
        <begin position="715"/>
        <end position="746"/>
    </location>
</feature>
<keyword evidence="1" id="KW-0479">Metal-binding</keyword>